<dbReference type="PANTHER" id="PTHR46211">
    <property type="entry name" value="GLYCEROPHOSPHORYL DIESTER PHOSPHODIESTERASE"/>
    <property type="match status" value="1"/>
</dbReference>
<evidence type="ECO:0000259" key="1">
    <source>
        <dbReference type="PROSITE" id="PS51704"/>
    </source>
</evidence>
<dbReference type="Pfam" id="PF03009">
    <property type="entry name" value="GDPD"/>
    <property type="match status" value="1"/>
</dbReference>
<sequence length="564" mass="62414">MEQGLFFPSKNGDRKYKASDFTGYFSKLFSNGVFSNNSKNLQVIASATNGLSLIVEAGYGNINGYLYQLSEPKTVVFNIADVSGTAKKGSVVLRMDLTERKMTVEAKGTDDLTRNASVYELMLARISIPGNGKPITQGMIQDTRGDGNVCGFVSSLIDIDPTTLWTQFEADWNEWLTEIKGTVGDDAAANLAVAVDNLKKSVYLKEEVHSLLQQKAEITVSKNEIKYIAHRGLSSVAPENTIAAFEKSKGAYGCETDIQVTSDGHWVCMHDDTIDRMTNGSGKIADLTLAQLKQFKIDAGNNVSKYAPLSVPTLEEYLLILKQVNVVPIIEVKRVNNSTDYKNLISIIKEYQLETSCIIISFDFSILKEIRNLSESIQLQFLVNKIDTEVVKQCLLLGKCDLDCIYTALDQTALKIARENKLKINAWTVNQKESEKSLIKLGVDFITTDNSLYILQEELLLENNWKPDSPQVLYMPSVVEISPHTFLLRFAIAGGIKTKGTLVTVLPEYARPNRTIWSYANIRNAAQGVVAGTVDINSNGMVTVGLNWDKADSWIGVDTVYSTI</sequence>
<proteinExistence type="predicted"/>
<feature type="domain" description="GP-PDE" evidence="1">
    <location>
        <begin position="225"/>
        <end position="458"/>
    </location>
</feature>
<dbReference type="RefSeq" id="WP_311780702.1">
    <property type="nucleotide sequence ID" value="NZ_JALRMR010000013.1"/>
</dbReference>
<accession>A0AAW8RCI7</accession>
<organism evidence="2 3">
    <name type="scientific">Carnobacterium divergens</name>
    <name type="common">Lactobacillus divergens</name>
    <dbReference type="NCBI Taxonomy" id="2748"/>
    <lineage>
        <taxon>Bacteria</taxon>
        <taxon>Bacillati</taxon>
        <taxon>Bacillota</taxon>
        <taxon>Bacilli</taxon>
        <taxon>Lactobacillales</taxon>
        <taxon>Carnobacteriaceae</taxon>
        <taxon>Carnobacterium</taxon>
    </lineage>
</organism>
<dbReference type="InterPro" id="IPR030395">
    <property type="entry name" value="GP_PDE_dom"/>
</dbReference>
<dbReference type="SUPFAM" id="SSF51695">
    <property type="entry name" value="PLC-like phosphodiesterases"/>
    <property type="match status" value="1"/>
</dbReference>
<evidence type="ECO:0000313" key="3">
    <source>
        <dbReference type="Proteomes" id="UP001249945"/>
    </source>
</evidence>
<dbReference type="AlphaFoldDB" id="A0AAW8RCI7"/>
<dbReference type="EMBL" id="JALRMR010000013">
    <property type="protein sequence ID" value="MDT1974827.1"/>
    <property type="molecule type" value="Genomic_DNA"/>
</dbReference>
<name>A0AAW8RCI7_CARDV</name>
<dbReference type="GO" id="GO:0008081">
    <property type="term" value="F:phosphoric diester hydrolase activity"/>
    <property type="evidence" value="ECO:0007669"/>
    <property type="project" value="InterPro"/>
</dbReference>
<dbReference type="PROSITE" id="PS51704">
    <property type="entry name" value="GP_PDE"/>
    <property type="match status" value="1"/>
</dbReference>
<evidence type="ECO:0000313" key="2">
    <source>
        <dbReference type="EMBL" id="MDT1974827.1"/>
    </source>
</evidence>
<gene>
    <name evidence="2" type="ORF">MX635_10525</name>
</gene>
<dbReference type="InterPro" id="IPR017946">
    <property type="entry name" value="PLC-like_Pdiesterase_TIM-brl"/>
</dbReference>
<dbReference type="Gene3D" id="3.20.20.190">
    <property type="entry name" value="Phosphatidylinositol (PI) phosphodiesterase"/>
    <property type="match status" value="1"/>
</dbReference>
<protein>
    <recommendedName>
        <fullName evidence="1">GP-PDE domain-containing protein</fullName>
    </recommendedName>
</protein>
<dbReference type="PANTHER" id="PTHR46211:SF1">
    <property type="entry name" value="GLYCEROPHOSPHODIESTER PHOSPHODIESTERASE, CYTOPLASMIC"/>
    <property type="match status" value="1"/>
</dbReference>
<dbReference type="GO" id="GO:0006629">
    <property type="term" value="P:lipid metabolic process"/>
    <property type="evidence" value="ECO:0007669"/>
    <property type="project" value="InterPro"/>
</dbReference>
<reference evidence="2" key="1">
    <citation type="submission" date="2022-04" db="EMBL/GenBank/DDBJ databases">
        <title>Draft genome sequences of lactic acid bacteria (LAB) strains involved in meat spoilage.</title>
        <authorList>
            <person name="Palevich N."/>
        </authorList>
    </citation>
    <scope>NUCLEOTIDE SEQUENCE</scope>
    <source>
        <strain evidence="2">9-14</strain>
    </source>
</reference>
<comment type="caution">
    <text evidence="2">The sequence shown here is derived from an EMBL/GenBank/DDBJ whole genome shotgun (WGS) entry which is preliminary data.</text>
</comment>
<dbReference type="Proteomes" id="UP001249945">
    <property type="component" value="Unassembled WGS sequence"/>
</dbReference>